<dbReference type="EMBL" id="ODYU01011476">
    <property type="protein sequence ID" value="SOQ57229.1"/>
    <property type="molecule type" value="Genomic_DNA"/>
</dbReference>
<accession>A0A2H1WVY2</accession>
<sequence>MEQFNSSTESGIVPTGNKLTPYYMGLITEMVKIGHIPIGIPCPCTSITLTATTHKTNTVFILQLFTSSRSTQYYISLKLENSWTDLANFGLELFVEVQGRFNGTPLKRAMTSSGREQADDGDDDRSDL</sequence>
<proteinExistence type="predicted"/>
<reference evidence="2" key="1">
    <citation type="submission" date="2016-07" db="EMBL/GenBank/DDBJ databases">
        <authorList>
            <person name="Bretaudeau A."/>
        </authorList>
    </citation>
    <scope>NUCLEOTIDE SEQUENCE</scope>
    <source>
        <strain evidence="2">Rice</strain>
        <tissue evidence="2">Whole body</tissue>
    </source>
</reference>
<feature type="region of interest" description="Disordered" evidence="1">
    <location>
        <begin position="105"/>
        <end position="128"/>
    </location>
</feature>
<evidence type="ECO:0000256" key="1">
    <source>
        <dbReference type="SAM" id="MobiDB-lite"/>
    </source>
</evidence>
<feature type="compositionally biased region" description="Acidic residues" evidence="1">
    <location>
        <begin position="119"/>
        <end position="128"/>
    </location>
</feature>
<gene>
    <name evidence="2" type="ORF">SFRICE_013913</name>
</gene>
<evidence type="ECO:0000313" key="2">
    <source>
        <dbReference type="EMBL" id="SOQ57229.1"/>
    </source>
</evidence>
<protein>
    <submittedName>
        <fullName evidence="2">SFRICE_013913</fullName>
    </submittedName>
</protein>
<dbReference type="AlphaFoldDB" id="A0A2H1WVY2"/>
<name>A0A2H1WVY2_SPOFR</name>
<organism evidence="2">
    <name type="scientific">Spodoptera frugiperda</name>
    <name type="common">Fall armyworm</name>
    <dbReference type="NCBI Taxonomy" id="7108"/>
    <lineage>
        <taxon>Eukaryota</taxon>
        <taxon>Metazoa</taxon>
        <taxon>Ecdysozoa</taxon>
        <taxon>Arthropoda</taxon>
        <taxon>Hexapoda</taxon>
        <taxon>Insecta</taxon>
        <taxon>Pterygota</taxon>
        <taxon>Neoptera</taxon>
        <taxon>Endopterygota</taxon>
        <taxon>Lepidoptera</taxon>
        <taxon>Glossata</taxon>
        <taxon>Ditrysia</taxon>
        <taxon>Noctuoidea</taxon>
        <taxon>Noctuidae</taxon>
        <taxon>Amphipyrinae</taxon>
        <taxon>Spodoptera</taxon>
    </lineage>
</organism>